<accession>A0A873WEH4</accession>
<sequence>MAAGTVSYEAPQYGNLAGAIGGKIGSALTMAAQSRRKRDEEKGVLSKQIAELDKKEDKTDEEKQQLKDLQKRKEDLDSQEFGFIAKKALGAEFGGDLKRRTKGFFQMDPADQNDPALDKKKRFEALLRAESVGKQTPPGETPQSPKAVQDGGILGSLATDIIQKISLLEKKISDLKSVEEKDQTPKTVVNLSKNVGSIRKFFSKNNKIEEQQLKISREQLEQQKEEADDAKQARAEALAEARDPGAGTAGIDNRREGSTLKKLFGGLLDFGLDRLGFGGRRGRRGRRRGGRRRGGFNLGMFSRRGRRRGASRNLSRGRTQYTAPIGPQPMNSPTPWARRGAGDRGGMHGQGEFTPRMESSPTKFASGGVIKDSKPTPREKFAAGGIVDNPTTGQAVIPQNKLTSAVQGNQENAKKADPFAKVLQLPTMAAGGMLMSIVGNVINNMGGIAKLFRPVLSRLFVPAAAAFGLPANLITAFFGAPAQAATGNLRTLKGRGGNGKNGTGNAVNATAAASGNPAGVSGAAFATNVGSISGYRVTSGFGYRNLGYGSTNHLGTDYGIPEGKPISLKMAGKVGTGGAKDFKPPEIGGTGDPVSGVVTIEHPDGSATRYVHLSKVNVRPGQEVQVGQVIGEVGGVPGRLGGGGSGGAHLHFEYYPNGSSPANGVSVADRYFGVGGDVTTAATPSSPSPSPTTTAQTPSAPPSAPAGPTTLPPIVLPAPGTQDRRSAAARARRASASGANLPVRNPNGEPSLSGANA</sequence>
<dbReference type="InterPro" id="IPR050570">
    <property type="entry name" value="Cell_wall_metabolism_enzyme"/>
</dbReference>
<feature type="region of interest" description="Disordered" evidence="3">
    <location>
        <begin position="678"/>
        <end position="757"/>
    </location>
</feature>
<dbReference type="SUPFAM" id="SSF51261">
    <property type="entry name" value="Duplicated hybrid motif"/>
    <property type="match status" value="1"/>
</dbReference>
<dbReference type="Proteomes" id="UP000662754">
    <property type="component" value="Segment"/>
</dbReference>
<feature type="compositionally biased region" description="Basic and acidic residues" evidence="3">
    <location>
        <begin position="220"/>
        <end position="243"/>
    </location>
</feature>
<feature type="region of interest" description="Disordered" evidence="3">
    <location>
        <begin position="30"/>
        <end position="74"/>
    </location>
</feature>
<protein>
    <recommendedName>
        <fullName evidence="4">M23ase beta-sheet core domain-containing protein</fullName>
    </recommendedName>
</protein>
<reference evidence="5" key="1">
    <citation type="submission" date="2020-10" db="EMBL/GenBank/DDBJ databases">
        <title>The Isolation and Genome Sequence of a Novel Cyanophage S-H9-2 from the Yellow Sea, China.</title>
        <authorList>
            <person name="Jiang T."/>
            <person name="Luo L."/>
        </authorList>
    </citation>
    <scope>NUCLEOTIDE SEQUENCE</scope>
</reference>
<dbReference type="PANTHER" id="PTHR21666:SF270">
    <property type="entry name" value="MUREIN HYDROLASE ACTIVATOR ENVC"/>
    <property type="match status" value="1"/>
</dbReference>
<feature type="region of interest" description="Disordered" evidence="3">
    <location>
        <begin position="279"/>
        <end position="376"/>
    </location>
</feature>
<dbReference type="KEGG" id="vg:77945593"/>
<dbReference type="GO" id="GO:0004222">
    <property type="term" value="F:metalloendopeptidase activity"/>
    <property type="evidence" value="ECO:0007669"/>
    <property type="project" value="TreeGrafter"/>
</dbReference>
<dbReference type="EMBL" id="MW147367">
    <property type="protein sequence ID" value="QPB08438.1"/>
    <property type="molecule type" value="Genomic_DNA"/>
</dbReference>
<evidence type="ECO:0000256" key="1">
    <source>
        <dbReference type="ARBA" id="ARBA00022529"/>
    </source>
</evidence>
<proteinExistence type="predicted"/>
<dbReference type="GeneID" id="77945593"/>
<feature type="compositionally biased region" description="Polar residues" evidence="3">
    <location>
        <begin position="748"/>
        <end position="757"/>
    </location>
</feature>
<dbReference type="InterPro" id="IPR011055">
    <property type="entry name" value="Dup_hybrid_motif"/>
</dbReference>
<dbReference type="CDD" id="cd12797">
    <property type="entry name" value="M23_peptidase"/>
    <property type="match status" value="1"/>
</dbReference>
<keyword evidence="6" id="KW-1185">Reference proteome</keyword>
<evidence type="ECO:0000256" key="2">
    <source>
        <dbReference type="ARBA" id="ARBA00022638"/>
    </source>
</evidence>
<feature type="region of interest" description="Disordered" evidence="3">
    <location>
        <begin position="220"/>
        <end position="254"/>
    </location>
</feature>
<feature type="region of interest" description="Disordered" evidence="3">
    <location>
        <begin position="132"/>
        <end position="151"/>
    </location>
</feature>
<dbReference type="GO" id="GO:0031640">
    <property type="term" value="P:killing of cells of another organism"/>
    <property type="evidence" value="ECO:0007669"/>
    <property type="project" value="UniProtKB-KW"/>
</dbReference>
<feature type="compositionally biased region" description="Pro residues" evidence="3">
    <location>
        <begin position="699"/>
        <end position="716"/>
    </location>
</feature>
<organism evidence="5 6">
    <name type="scientific">Synechococcus phage S-H9-2</name>
    <dbReference type="NCBI Taxonomy" id="2783669"/>
    <lineage>
        <taxon>Viruses</taxon>
        <taxon>Duplodnaviria</taxon>
        <taxon>Heunggongvirae</taxon>
        <taxon>Uroviricota</taxon>
        <taxon>Caudoviricetes</taxon>
        <taxon>Pantevenvirales</taxon>
        <taxon>Kyanoviridae</taxon>
        <taxon>Yushanluvirus</taxon>
        <taxon>Yushanluvirus satich</taxon>
    </lineage>
</organism>
<feature type="domain" description="M23ase beta-sheet core" evidence="4">
    <location>
        <begin position="552"/>
        <end position="659"/>
    </location>
</feature>
<feature type="compositionally biased region" description="Low complexity" evidence="3">
    <location>
        <begin position="679"/>
        <end position="698"/>
    </location>
</feature>
<dbReference type="Pfam" id="PF01551">
    <property type="entry name" value="Peptidase_M23"/>
    <property type="match status" value="1"/>
</dbReference>
<feature type="compositionally biased region" description="Basic residues" evidence="3">
    <location>
        <begin position="280"/>
        <end position="294"/>
    </location>
</feature>
<dbReference type="Gene3D" id="2.70.70.10">
    <property type="entry name" value="Glucose Permease (Domain IIA)"/>
    <property type="match status" value="1"/>
</dbReference>
<dbReference type="RefSeq" id="YP_010669423.1">
    <property type="nucleotide sequence ID" value="NC_070960.1"/>
</dbReference>
<evidence type="ECO:0000256" key="3">
    <source>
        <dbReference type="SAM" id="MobiDB-lite"/>
    </source>
</evidence>
<evidence type="ECO:0000313" key="5">
    <source>
        <dbReference type="EMBL" id="QPB08438.1"/>
    </source>
</evidence>
<name>A0A873WEH4_9CAUD</name>
<keyword evidence="1" id="KW-0929">Antimicrobial</keyword>
<evidence type="ECO:0000259" key="4">
    <source>
        <dbReference type="Pfam" id="PF01551"/>
    </source>
</evidence>
<dbReference type="PANTHER" id="PTHR21666">
    <property type="entry name" value="PEPTIDASE-RELATED"/>
    <property type="match status" value="1"/>
</dbReference>
<keyword evidence="2" id="KW-0081">Bacteriolytic enzyme</keyword>
<evidence type="ECO:0000313" key="6">
    <source>
        <dbReference type="Proteomes" id="UP000662754"/>
    </source>
</evidence>
<dbReference type="GO" id="GO:0042742">
    <property type="term" value="P:defense response to bacterium"/>
    <property type="evidence" value="ECO:0007669"/>
    <property type="project" value="UniProtKB-KW"/>
</dbReference>
<feature type="compositionally biased region" description="Basic and acidic residues" evidence="3">
    <location>
        <begin position="37"/>
        <end position="74"/>
    </location>
</feature>
<dbReference type="InterPro" id="IPR016047">
    <property type="entry name" value="M23ase_b-sheet_dom"/>
</dbReference>